<keyword evidence="1" id="KW-0472">Membrane</keyword>
<organism evidence="2 3">
    <name type="scientific">Hyphobacterium vulgare</name>
    <dbReference type="NCBI Taxonomy" id="1736751"/>
    <lineage>
        <taxon>Bacteria</taxon>
        <taxon>Pseudomonadati</taxon>
        <taxon>Pseudomonadota</taxon>
        <taxon>Alphaproteobacteria</taxon>
        <taxon>Maricaulales</taxon>
        <taxon>Maricaulaceae</taxon>
        <taxon>Hyphobacterium</taxon>
    </lineage>
</organism>
<evidence type="ECO:0000313" key="2">
    <source>
        <dbReference type="EMBL" id="MFC2924601.1"/>
    </source>
</evidence>
<comment type="caution">
    <text evidence="2">The sequence shown here is derived from an EMBL/GenBank/DDBJ whole genome shotgun (WGS) entry which is preliminary data.</text>
</comment>
<sequence length="114" mass="11861">MKQVTAYSRRPGVWWIGEAARITALAAGGLLTLLGVTIAVTPLPFGAVVLAAGLVTLISASPSVASTVRNLRTHFSPFDATLLLAERCCPATIARVLRTTLPDSPLPAAAKIRA</sequence>
<gene>
    <name evidence="2" type="ORF">ACFOOR_00615</name>
</gene>
<proteinExistence type="predicted"/>
<evidence type="ECO:0000313" key="3">
    <source>
        <dbReference type="Proteomes" id="UP001595379"/>
    </source>
</evidence>
<feature type="transmembrane region" description="Helical" evidence="1">
    <location>
        <begin position="45"/>
        <end position="65"/>
    </location>
</feature>
<protein>
    <submittedName>
        <fullName evidence="2">Uncharacterized protein</fullName>
    </submittedName>
</protein>
<dbReference type="EMBL" id="JBHRSV010000001">
    <property type="protein sequence ID" value="MFC2924601.1"/>
    <property type="molecule type" value="Genomic_DNA"/>
</dbReference>
<feature type="transmembrane region" description="Helical" evidence="1">
    <location>
        <begin position="12"/>
        <end position="39"/>
    </location>
</feature>
<reference evidence="3" key="1">
    <citation type="journal article" date="2019" name="Int. J. Syst. Evol. Microbiol.">
        <title>The Global Catalogue of Microorganisms (GCM) 10K type strain sequencing project: providing services to taxonomists for standard genome sequencing and annotation.</title>
        <authorList>
            <consortium name="The Broad Institute Genomics Platform"/>
            <consortium name="The Broad Institute Genome Sequencing Center for Infectious Disease"/>
            <person name="Wu L."/>
            <person name="Ma J."/>
        </authorList>
    </citation>
    <scope>NUCLEOTIDE SEQUENCE [LARGE SCALE GENOMIC DNA]</scope>
    <source>
        <strain evidence="3">KCTC 52487</strain>
    </source>
</reference>
<name>A0ABV6ZT43_9PROT</name>
<keyword evidence="1" id="KW-1133">Transmembrane helix</keyword>
<keyword evidence="1" id="KW-0812">Transmembrane</keyword>
<accession>A0ABV6ZT43</accession>
<dbReference type="RefSeq" id="WP_343163685.1">
    <property type="nucleotide sequence ID" value="NZ_JBHRSV010000001.1"/>
</dbReference>
<evidence type="ECO:0000256" key="1">
    <source>
        <dbReference type="SAM" id="Phobius"/>
    </source>
</evidence>
<keyword evidence="3" id="KW-1185">Reference proteome</keyword>
<dbReference type="Proteomes" id="UP001595379">
    <property type="component" value="Unassembled WGS sequence"/>
</dbReference>